<proteinExistence type="predicted"/>
<organism evidence="1 2">
    <name type="scientific">Lipomyces tetrasporus</name>
    <dbReference type="NCBI Taxonomy" id="54092"/>
    <lineage>
        <taxon>Eukaryota</taxon>
        <taxon>Fungi</taxon>
        <taxon>Dikarya</taxon>
        <taxon>Ascomycota</taxon>
        <taxon>Saccharomycotina</taxon>
        <taxon>Lipomycetes</taxon>
        <taxon>Lipomycetales</taxon>
        <taxon>Lipomycetaceae</taxon>
        <taxon>Lipomyces</taxon>
    </lineage>
</organism>
<accession>A0AAD7QRH0</accession>
<keyword evidence="2" id="KW-1185">Reference proteome</keyword>
<dbReference type="Proteomes" id="UP001217417">
    <property type="component" value="Unassembled WGS sequence"/>
</dbReference>
<evidence type="ECO:0000313" key="1">
    <source>
        <dbReference type="EMBL" id="KAJ8100189.1"/>
    </source>
</evidence>
<dbReference type="RefSeq" id="XP_056043639.1">
    <property type="nucleotide sequence ID" value="XM_056191894.1"/>
</dbReference>
<comment type="caution">
    <text evidence="1">The sequence shown here is derived from an EMBL/GenBank/DDBJ whole genome shotgun (WGS) entry which is preliminary data.</text>
</comment>
<evidence type="ECO:0000313" key="2">
    <source>
        <dbReference type="Proteomes" id="UP001217417"/>
    </source>
</evidence>
<gene>
    <name evidence="1" type="ORF">POJ06DRAFT_99631</name>
</gene>
<dbReference type="GeneID" id="80887060"/>
<sequence>MTRSPIRTPLPEIASVGLRQGPDESISLRTLGIRLILNIEILRLGSASMLTAVRLPSSESRVHETTVRSLRYELEAMIGVEPGCTLVGFHIRHTSDLSSAHPSTSFPSSRKSWSIVLNRINCQISTGQRRWARTRSSH</sequence>
<dbReference type="AlphaFoldDB" id="A0AAD7QRH0"/>
<protein>
    <submittedName>
        <fullName evidence="1">Uncharacterized protein</fullName>
    </submittedName>
</protein>
<dbReference type="EMBL" id="JARPMG010000005">
    <property type="protein sequence ID" value="KAJ8100189.1"/>
    <property type="molecule type" value="Genomic_DNA"/>
</dbReference>
<reference evidence="1" key="1">
    <citation type="submission" date="2023-03" db="EMBL/GenBank/DDBJ databases">
        <title>Near-Complete genome sequence of Lipomyces tetrasporous NRRL Y-64009, an oleaginous yeast capable of growing on lignocellulosic hydrolysates.</title>
        <authorList>
            <consortium name="Lawrence Berkeley National Laboratory"/>
            <person name="Jagtap S.S."/>
            <person name="Liu J.-J."/>
            <person name="Walukiewicz H.E."/>
            <person name="Pangilinan J."/>
            <person name="Lipzen A."/>
            <person name="Ahrendt S."/>
            <person name="Koriabine M."/>
            <person name="Cobaugh K."/>
            <person name="Salamov A."/>
            <person name="Yoshinaga Y."/>
            <person name="Ng V."/>
            <person name="Daum C."/>
            <person name="Grigoriev I.V."/>
            <person name="Slininger P.J."/>
            <person name="Dien B.S."/>
            <person name="Jin Y.-S."/>
            <person name="Rao C.V."/>
        </authorList>
    </citation>
    <scope>NUCLEOTIDE SEQUENCE</scope>
    <source>
        <strain evidence="1">NRRL Y-64009</strain>
    </source>
</reference>
<name>A0AAD7QRH0_9ASCO</name>